<keyword evidence="4" id="KW-1185">Reference proteome</keyword>
<organism evidence="3 4">
    <name type="scientific">Simplicispira metamorpha</name>
    <dbReference type="NCBI Taxonomy" id="80881"/>
    <lineage>
        <taxon>Bacteria</taxon>
        <taxon>Pseudomonadati</taxon>
        <taxon>Pseudomonadota</taxon>
        <taxon>Betaproteobacteria</taxon>
        <taxon>Burkholderiales</taxon>
        <taxon>Comamonadaceae</taxon>
        <taxon>Simplicispira</taxon>
    </lineage>
</organism>
<dbReference type="Gene3D" id="3.90.1750.20">
    <property type="entry name" value="Putative Large Serine Recombinase, Chain B, Domain 2"/>
    <property type="match status" value="1"/>
</dbReference>
<evidence type="ECO:0000259" key="1">
    <source>
        <dbReference type="PROSITE" id="PS51736"/>
    </source>
</evidence>
<dbReference type="CDD" id="cd00338">
    <property type="entry name" value="Ser_Recombinase"/>
    <property type="match status" value="1"/>
</dbReference>
<dbReference type="OrthoDB" id="8585334at2"/>
<dbReference type="InterPro" id="IPR011109">
    <property type="entry name" value="DNA_bind_recombinase_dom"/>
</dbReference>
<accession>A0A4R2MVW7</accession>
<feature type="domain" description="Resolvase/invertase-type recombinase catalytic" evidence="1">
    <location>
        <begin position="3"/>
        <end position="153"/>
    </location>
</feature>
<dbReference type="PROSITE" id="PS51736">
    <property type="entry name" value="RECOMBINASES_3"/>
    <property type="match status" value="1"/>
</dbReference>
<evidence type="ECO:0000313" key="4">
    <source>
        <dbReference type="Proteomes" id="UP000295182"/>
    </source>
</evidence>
<evidence type="ECO:0000259" key="2">
    <source>
        <dbReference type="PROSITE" id="PS51737"/>
    </source>
</evidence>
<dbReference type="GO" id="GO:0000150">
    <property type="term" value="F:DNA strand exchange activity"/>
    <property type="evidence" value="ECO:0007669"/>
    <property type="project" value="InterPro"/>
</dbReference>
<dbReference type="PANTHER" id="PTHR30461">
    <property type="entry name" value="DNA-INVERTASE FROM LAMBDOID PROPHAGE"/>
    <property type="match status" value="1"/>
</dbReference>
<dbReference type="SUPFAM" id="SSF53041">
    <property type="entry name" value="Resolvase-like"/>
    <property type="match status" value="1"/>
</dbReference>
<comment type="caution">
    <text evidence="3">The sequence shown here is derived from an EMBL/GenBank/DDBJ whole genome shotgun (WGS) entry which is preliminary data.</text>
</comment>
<proteinExistence type="predicted"/>
<dbReference type="AlphaFoldDB" id="A0A4R2MVW7"/>
<dbReference type="GO" id="GO:0003677">
    <property type="term" value="F:DNA binding"/>
    <property type="evidence" value="ECO:0007669"/>
    <property type="project" value="InterPro"/>
</dbReference>
<dbReference type="InterPro" id="IPR038109">
    <property type="entry name" value="DNA_bind_recomb_sf"/>
</dbReference>
<dbReference type="RefSeq" id="WP_119014880.1">
    <property type="nucleotide sequence ID" value="NZ_QXNC01000062.1"/>
</dbReference>
<feature type="domain" description="Recombinase" evidence="2">
    <location>
        <begin position="160"/>
        <end position="298"/>
    </location>
</feature>
<dbReference type="InterPro" id="IPR050639">
    <property type="entry name" value="SSR_resolvase"/>
</dbReference>
<dbReference type="InterPro" id="IPR006119">
    <property type="entry name" value="Resolv_N"/>
</dbReference>
<reference evidence="3 4" key="1">
    <citation type="submission" date="2019-03" db="EMBL/GenBank/DDBJ databases">
        <title>Genomic Encyclopedia of Type Strains, Phase IV (KMG-IV): sequencing the most valuable type-strain genomes for metagenomic binning, comparative biology and taxonomic classification.</title>
        <authorList>
            <person name="Goeker M."/>
        </authorList>
    </citation>
    <scope>NUCLEOTIDE SEQUENCE [LARGE SCALE GENOMIC DNA]</scope>
    <source>
        <strain evidence="3 4">DSM 1837</strain>
    </source>
</reference>
<dbReference type="Gene3D" id="3.40.50.1390">
    <property type="entry name" value="Resolvase, N-terminal catalytic domain"/>
    <property type="match status" value="1"/>
</dbReference>
<sequence length="575" mass="64824">MTQLAIYARYSCDKQNETSLEDQIRRCTELAQRHGLSISKDLIYTDAAVSGTDKGDALREGYRRLRQDWDNGKFDVLVVDEFSRLSRDGVEQAVLQKRLEKSRRVRLITADGVDTQDPDWQLRLGFQGLIAQQESRKLSYRVDRGMVGQLERGYMIAPPAFGYRLQRIFDGNQNHIGSHWVIDEENASIVRQVFDKRAKGESMHKIAAWLNQKNVACSRKGRDGQEAHWRPARVKNMLENAIYKGIFVWRGSSTYAKKMKELGDEVQSVEYPRPELRLVSDEVWTRCNNRSVSRSGYGGGQHALTGVLTCGCCGATLAVSAVKRCRSLYCPVCSDARSSLGATDRLTSTIAVAGVQFMLIQALERFISGPFLHAFRQSLRQRLTSDNSAEIEECAARVKKLKNAQERLSCMLADADAEGDDETLQKRYKETRQQVIASQQQLAKLQAGAQVLDTATVEAQLQVDPRKLLSKLFDANVAPHELRTILARLFPMVVFEGKEGRYFSKFRVRFAPGVALGMASGTSCLTQQEVEARFTLQYIPLNKKEKPGYWVVQALEQPLPTPEAIQQQEECLEPA</sequence>
<dbReference type="Pfam" id="PF07508">
    <property type="entry name" value="Recombinase"/>
    <property type="match status" value="1"/>
</dbReference>
<protein>
    <submittedName>
        <fullName evidence="3">DNA invertase Pin-like site-specific DNA recombinase</fullName>
    </submittedName>
</protein>
<name>A0A4R2MVW7_9BURK</name>
<dbReference type="Pfam" id="PF00239">
    <property type="entry name" value="Resolvase"/>
    <property type="match status" value="1"/>
</dbReference>
<dbReference type="PROSITE" id="PS51737">
    <property type="entry name" value="RECOMBINASE_DNA_BIND"/>
    <property type="match status" value="1"/>
</dbReference>
<dbReference type="InterPro" id="IPR036162">
    <property type="entry name" value="Resolvase-like_N_sf"/>
</dbReference>
<dbReference type="PANTHER" id="PTHR30461:SF23">
    <property type="entry name" value="DNA RECOMBINASE-RELATED"/>
    <property type="match status" value="1"/>
</dbReference>
<evidence type="ECO:0000313" key="3">
    <source>
        <dbReference type="EMBL" id="TCP10868.1"/>
    </source>
</evidence>
<dbReference type="SMART" id="SM00857">
    <property type="entry name" value="Resolvase"/>
    <property type="match status" value="1"/>
</dbReference>
<gene>
    <name evidence="3" type="ORF">EV674_1534</name>
</gene>
<dbReference type="Proteomes" id="UP000295182">
    <property type="component" value="Unassembled WGS sequence"/>
</dbReference>
<dbReference type="EMBL" id="SLXH01000053">
    <property type="protein sequence ID" value="TCP10868.1"/>
    <property type="molecule type" value="Genomic_DNA"/>
</dbReference>